<dbReference type="RefSeq" id="WP_194865439.1">
    <property type="nucleotide sequence ID" value="NZ_ARXX01000037.1"/>
</dbReference>
<keyword evidence="1 3" id="KW-0732">Signal</keyword>
<reference evidence="5 6" key="1">
    <citation type="submission" date="2012-09" db="EMBL/GenBank/DDBJ databases">
        <title>Genome Sequence of alkane-degrading Bacterium Alcanivorax sp. 521-1.</title>
        <authorList>
            <person name="Lai Q."/>
            <person name="Shao Z."/>
        </authorList>
    </citation>
    <scope>NUCLEOTIDE SEQUENCE [LARGE SCALE GENOMIC DNA]</scope>
    <source>
        <strain evidence="5 6">521-1</strain>
    </source>
</reference>
<accession>A0ABS0ASM6</accession>
<evidence type="ECO:0000313" key="6">
    <source>
        <dbReference type="Proteomes" id="UP000662703"/>
    </source>
</evidence>
<feature type="domain" description="SbsA Ig-like" evidence="4">
    <location>
        <begin position="474"/>
        <end position="570"/>
    </location>
</feature>
<keyword evidence="6" id="KW-1185">Reference proteome</keyword>
<sequence>MARYSFSLPVLLLVTALAALSACGGGGGGSAGGSAAVPRTGADGGEVFYSYPYHGQERVSPNTPLVLRLSAPVDNPVASDLLLQDGQGNPVPLATPRVVGDGRSLVVRPADGPLQPDTLYRLRLTGLGGDEVTFAVPDDGLVFRTRFDPDGPNRERRRDGPLRLVSMTPDGEQQPATDFATWRLRFSRVLDTDSLVYGQSVRLTRGGELVPAVMLAQDDAVSLDPRQDLRPGERYTLTLDTSVRAFDGTTLAEPVERGWVARDTRPRSVMVQNTPPASERADPCHAGDAGMSRLSGAPLNCVPIDAVLLGDRDATQQSGNVFTELAYQPDFPQVSPLRIPRGSLLNGTNVSVKVAGTVPAGIETGDVTVTFLSDATGYLMPNPYSNRDDAPRQVRLYVDMAMTAEHSEANGGLSQTLLQVELVGEARTNGASLVMDALGVVEPEVLGQETGFGLLSLHTESYPDQTGAPAPVPDTTSPVLQSMTPRVREDGLATTVKPGDPLVLNFSEPLDPDSVERALSLTRDGQAEPFTWSLDGATVVVRPTTALRPGVGYRVALDDRATDLADPPNPLLPVSRDFRLPALVGDPVAPVATTVYPGFPCAVDKTTWRIAEGDHGLCRGSRGDDDHLPVSRLPAKRPIRVTFSQDIDPDSVILGQRCGEGSFRVERVATDGNGDPVARADGDKRKYDCQAAVPGRLEKHARVLTFVPDQPWEPGVAYRYALQSVNRASGQAGDDCRSGEAICSSAGLRLQTALLEGPEPDWGGPDLEIHFRGEPAKVGVFQALDNLPSADVNGNGRFDPGEPGYAGGEPGFNTTRLQVQGGSTLTQNPRLDCDTPEACDIQVVGGLNSEVLGPGTYDDPSTPEEERIPGVRVALHPTLILASSVTVKADVLIQGGIPIESPTGTQVMRMRYTCSAGQGDGDCGDRDGLIPGWILETEDGPEFRAKVDLYLDAPYLEAPLGGEHNQHSYPLTMDLAGPLTFLPNGRMAIQQYNRNPIPVNVKLTRLLGFLSANIDLRIPQNAVKLQYLGVPIKR</sequence>
<dbReference type="PROSITE" id="PS51257">
    <property type="entry name" value="PROKAR_LIPOPROTEIN"/>
    <property type="match status" value="1"/>
</dbReference>
<feature type="compositionally biased region" description="Basic and acidic residues" evidence="2">
    <location>
        <begin position="147"/>
        <end position="161"/>
    </location>
</feature>
<comment type="caution">
    <text evidence="5">The sequence shown here is derived from an EMBL/GenBank/DDBJ whole genome shotgun (WGS) entry which is preliminary data.</text>
</comment>
<name>A0ABS0ASM6_9GAMM</name>
<dbReference type="Pfam" id="PF13205">
    <property type="entry name" value="Big_5"/>
    <property type="match status" value="2"/>
</dbReference>
<evidence type="ECO:0000256" key="2">
    <source>
        <dbReference type="SAM" id="MobiDB-lite"/>
    </source>
</evidence>
<evidence type="ECO:0000313" key="5">
    <source>
        <dbReference type="EMBL" id="MBF5057131.1"/>
    </source>
</evidence>
<protein>
    <recommendedName>
        <fullName evidence="4">SbsA Ig-like domain-containing protein</fullName>
    </recommendedName>
</protein>
<feature type="signal peptide" evidence="3">
    <location>
        <begin position="1"/>
        <end position="21"/>
    </location>
</feature>
<feature type="domain" description="SbsA Ig-like" evidence="4">
    <location>
        <begin position="161"/>
        <end position="256"/>
    </location>
</feature>
<dbReference type="Gene3D" id="2.60.40.3710">
    <property type="match status" value="1"/>
</dbReference>
<feature type="region of interest" description="Disordered" evidence="2">
    <location>
        <begin position="147"/>
        <end position="174"/>
    </location>
</feature>
<feature type="chain" id="PRO_5046698159" description="SbsA Ig-like domain-containing protein" evidence="3">
    <location>
        <begin position="22"/>
        <end position="1034"/>
    </location>
</feature>
<evidence type="ECO:0000256" key="1">
    <source>
        <dbReference type="ARBA" id="ARBA00022729"/>
    </source>
</evidence>
<gene>
    <name evidence="5" type="ORF">Y5W_02425</name>
</gene>
<evidence type="ECO:0000256" key="3">
    <source>
        <dbReference type="SAM" id="SignalP"/>
    </source>
</evidence>
<evidence type="ECO:0000259" key="4">
    <source>
        <dbReference type="Pfam" id="PF13205"/>
    </source>
</evidence>
<organism evidence="5 6">
    <name type="scientific">Alloalcanivorax profundimaris</name>
    <dbReference type="NCBI Taxonomy" id="2735259"/>
    <lineage>
        <taxon>Bacteria</taxon>
        <taxon>Pseudomonadati</taxon>
        <taxon>Pseudomonadota</taxon>
        <taxon>Gammaproteobacteria</taxon>
        <taxon>Oceanospirillales</taxon>
        <taxon>Alcanivoracaceae</taxon>
        <taxon>Alloalcanivorax</taxon>
    </lineage>
</organism>
<dbReference type="InterPro" id="IPR032812">
    <property type="entry name" value="SbsA_Ig"/>
</dbReference>
<dbReference type="Proteomes" id="UP000662703">
    <property type="component" value="Unassembled WGS sequence"/>
</dbReference>
<proteinExistence type="predicted"/>
<dbReference type="EMBL" id="ARXX01000037">
    <property type="protein sequence ID" value="MBF5057131.1"/>
    <property type="molecule type" value="Genomic_DNA"/>
</dbReference>